<dbReference type="KEGG" id="cman:A9D14_06220"/>
<evidence type="ECO:0000313" key="1">
    <source>
        <dbReference type="EMBL" id="ARU15856.1"/>
    </source>
</evidence>
<keyword evidence="2" id="KW-1185">Reference proteome</keyword>
<dbReference type="RefSeq" id="WP_066844083.1">
    <property type="nucleotide sequence ID" value="NZ_CP019602.1"/>
</dbReference>
<dbReference type="OrthoDB" id="7433140at2"/>
<gene>
    <name evidence="1" type="ORF">A9D14_06220</name>
</gene>
<organism evidence="1 2">
    <name type="scientific">Croceicoccus marinus</name>
    <dbReference type="NCBI Taxonomy" id="450378"/>
    <lineage>
        <taxon>Bacteria</taxon>
        <taxon>Pseudomonadati</taxon>
        <taxon>Pseudomonadota</taxon>
        <taxon>Alphaproteobacteria</taxon>
        <taxon>Sphingomonadales</taxon>
        <taxon>Erythrobacteraceae</taxon>
        <taxon>Croceicoccus</taxon>
    </lineage>
</organism>
<dbReference type="Proteomes" id="UP000195807">
    <property type="component" value="Chromosome"/>
</dbReference>
<dbReference type="STRING" id="450378.GCA_001661675_01248"/>
<dbReference type="EMBL" id="CP019602">
    <property type="protein sequence ID" value="ARU15856.1"/>
    <property type="molecule type" value="Genomic_DNA"/>
</dbReference>
<evidence type="ECO:0000313" key="2">
    <source>
        <dbReference type="Proteomes" id="UP000195807"/>
    </source>
</evidence>
<protein>
    <submittedName>
        <fullName evidence="1">Uncharacterized protein</fullName>
    </submittedName>
</protein>
<reference evidence="1 2" key="1">
    <citation type="submission" date="2017-01" db="EMBL/GenBank/DDBJ databases">
        <title>Complete genome sequence of esterase-producing bacterium Croceicoccus marinus E4A9.</title>
        <authorList>
            <person name="Wu Y.-H."/>
            <person name="Cheng H."/>
            <person name="Xu L."/>
            <person name="Huo Y.-Y."/>
            <person name="Wang C.-S."/>
            <person name="Xu X.-W."/>
        </authorList>
    </citation>
    <scope>NUCLEOTIDE SEQUENCE [LARGE SCALE GENOMIC DNA]</scope>
    <source>
        <strain evidence="1 2">E4A9</strain>
    </source>
</reference>
<dbReference type="AlphaFoldDB" id="A0A1Z1FAV5"/>
<proteinExistence type="predicted"/>
<accession>A0A1Z1FAV5</accession>
<name>A0A1Z1FAV5_9SPHN</name>
<sequence>MTETDVIEARRLRNAARTVFDTQREMVRADLDAAGVGKRIATRLVDDGKVIAEEAADAANTHRTVVTLGALGLTGWFLRGPILAFVDHIVGRDDTGEDDDYDYEPADYEPADYYVERRYPVR</sequence>